<dbReference type="EMBL" id="JEMN01001275">
    <property type="protein sequence ID" value="KXH41814.1"/>
    <property type="molecule type" value="Genomic_DNA"/>
</dbReference>
<keyword evidence="2" id="KW-1185">Reference proteome</keyword>
<gene>
    <name evidence="1" type="ORF">CNYM01_06730</name>
</gene>
<name>A0A135T106_9PEZI</name>
<dbReference type="Proteomes" id="UP000070054">
    <property type="component" value="Unassembled WGS sequence"/>
</dbReference>
<accession>A0A135T106</accession>
<evidence type="ECO:0000313" key="2">
    <source>
        <dbReference type="Proteomes" id="UP000070054"/>
    </source>
</evidence>
<sequence length="145" mass="16148">MRNDAAVTERGLAKQLAMWCHRRDPPFRPARKASDTNVKQPQVLTAVSDQLPPLRRQHRLPDTSKCIAAAHRTAQHDQHPPSALRHRTSPLGLSQSQLITSHAQQPNSISQTRTGIAGHPRIQSSPVLQWSICNVRTNMGRSPLL</sequence>
<evidence type="ECO:0000313" key="1">
    <source>
        <dbReference type="EMBL" id="KXH41814.1"/>
    </source>
</evidence>
<comment type="caution">
    <text evidence="1">The sequence shown here is derived from an EMBL/GenBank/DDBJ whole genome shotgun (WGS) entry which is preliminary data.</text>
</comment>
<organism evidence="1 2">
    <name type="scientific">Colletotrichum nymphaeae SA-01</name>
    <dbReference type="NCBI Taxonomy" id="1460502"/>
    <lineage>
        <taxon>Eukaryota</taxon>
        <taxon>Fungi</taxon>
        <taxon>Dikarya</taxon>
        <taxon>Ascomycota</taxon>
        <taxon>Pezizomycotina</taxon>
        <taxon>Sordariomycetes</taxon>
        <taxon>Hypocreomycetidae</taxon>
        <taxon>Glomerellales</taxon>
        <taxon>Glomerellaceae</taxon>
        <taxon>Colletotrichum</taxon>
        <taxon>Colletotrichum acutatum species complex</taxon>
    </lineage>
</organism>
<protein>
    <submittedName>
        <fullName evidence="1">Uncharacterized protein</fullName>
    </submittedName>
</protein>
<dbReference type="AlphaFoldDB" id="A0A135T106"/>
<proteinExistence type="predicted"/>
<reference evidence="1 2" key="1">
    <citation type="submission" date="2014-02" db="EMBL/GenBank/DDBJ databases">
        <title>The genome sequence of Colletotrichum nymphaeae SA-01.</title>
        <authorList>
            <person name="Baroncelli R."/>
            <person name="Thon M.R."/>
        </authorList>
    </citation>
    <scope>NUCLEOTIDE SEQUENCE [LARGE SCALE GENOMIC DNA]</scope>
    <source>
        <strain evidence="1 2">SA-01</strain>
    </source>
</reference>